<evidence type="ECO:0000313" key="2">
    <source>
        <dbReference type="Proteomes" id="UP001293254"/>
    </source>
</evidence>
<dbReference type="AlphaFoldDB" id="A0AAE1Y214"/>
<reference evidence="1" key="1">
    <citation type="submission" date="2020-06" db="EMBL/GenBank/DDBJ databases">
        <authorList>
            <person name="Li T."/>
            <person name="Hu X."/>
            <person name="Zhang T."/>
            <person name="Song X."/>
            <person name="Zhang H."/>
            <person name="Dai N."/>
            <person name="Sheng W."/>
            <person name="Hou X."/>
            <person name="Wei L."/>
        </authorList>
    </citation>
    <scope>NUCLEOTIDE SEQUENCE</scope>
    <source>
        <strain evidence="1">3651</strain>
        <tissue evidence="1">Leaf</tissue>
    </source>
</reference>
<sequence length="176" mass="17813">MGAGVSMLRSPTMMPQPGHQGMQVPSFPPFLHTVPGGPGAGIGCGMGMGMGISSLSSSAGFGLRSSSSLPGISEAVHNQGNVLGMSPFACSSMDWRPMYAAIFTHGSQCTPAALDGGGGSPSSQCAMSSKNESCQVPVTGEVGSPSSCSLEGDDGSSLTGSSEWYFFLPFSPFQET</sequence>
<dbReference type="EMBL" id="JACGWO010000007">
    <property type="protein sequence ID" value="KAK4422321.1"/>
    <property type="molecule type" value="Genomic_DNA"/>
</dbReference>
<evidence type="ECO:0000313" key="1">
    <source>
        <dbReference type="EMBL" id="KAK4422321.1"/>
    </source>
</evidence>
<name>A0AAE1Y214_9LAMI</name>
<gene>
    <name evidence="1" type="ORF">Salat_1814400</name>
</gene>
<accession>A0AAE1Y214</accession>
<comment type="caution">
    <text evidence="1">The sequence shown here is derived from an EMBL/GenBank/DDBJ whole genome shotgun (WGS) entry which is preliminary data.</text>
</comment>
<dbReference type="Proteomes" id="UP001293254">
    <property type="component" value="Unassembled WGS sequence"/>
</dbReference>
<protein>
    <submittedName>
        <fullName evidence="1">Uncharacterized protein</fullName>
    </submittedName>
</protein>
<organism evidence="1 2">
    <name type="scientific">Sesamum alatum</name>
    <dbReference type="NCBI Taxonomy" id="300844"/>
    <lineage>
        <taxon>Eukaryota</taxon>
        <taxon>Viridiplantae</taxon>
        <taxon>Streptophyta</taxon>
        <taxon>Embryophyta</taxon>
        <taxon>Tracheophyta</taxon>
        <taxon>Spermatophyta</taxon>
        <taxon>Magnoliopsida</taxon>
        <taxon>eudicotyledons</taxon>
        <taxon>Gunneridae</taxon>
        <taxon>Pentapetalae</taxon>
        <taxon>asterids</taxon>
        <taxon>lamiids</taxon>
        <taxon>Lamiales</taxon>
        <taxon>Pedaliaceae</taxon>
        <taxon>Sesamum</taxon>
    </lineage>
</organism>
<proteinExistence type="predicted"/>
<keyword evidence="2" id="KW-1185">Reference proteome</keyword>
<reference evidence="1" key="2">
    <citation type="journal article" date="2024" name="Plant">
        <title>Genomic evolution and insights into agronomic trait innovations of Sesamum species.</title>
        <authorList>
            <person name="Miao H."/>
            <person name="Wang L."/>
            <person name="Qu L."/>
            <person name="Liu H."/>
            <person name="Sun Y."/>
            <person name="Le M."/>
            <person name="Wang Q."/>
            <person name="Wei S."/>
            <person name="Zheng Y."/>
            <person name="Lin W."/>
            <person name="Duan Y."/>
            <person name="Cao H."/>
            <person name="Xiong S."/>
            <person name="Wang X."/>
            <person name="Wei L."/>
            <person name="Li C."/>
            <person name="Ma Q."/>
            <person name="Ju M."/>
            <person name="Zhao R."/>
            <person name="Li G."/>
            <person name="Mu C."/>
            <person name="Tian Q."/>
            <person name="Mei H."/>
            <person name="Zhang T."/>
            <person name="Gao T."/>
            <person name="Zhang H."/>
        </authorList>
    </citation>
    <scope>NUCLEOTIDE SEQUENCE</scope>
    <source>
        <strain evidence="1">3651</strain>
    </source>
</reference>